<evidence type="ECO:0000256" key="4">
    <source>
        <dbReference type="PROSITE-ProRule" id="PRU00176"/>
    </source>
</evidence>
<evidence type="ECO:0000256" key="3">
    <source>
        <dbReference type="ARBA" id="ARBA00022884"/>
    </source>
</evidence>
<dbReference type="FunCoup" id="A0A3P7DCJ4">
    <property type="interactions" value="1301"/>
</dbReference>
<sequence length="504" mass="54025">MKHIVLNKVNGVLGLEPLFFESDHLLVEGELWFYRRVLSGFVDINLCISATRKKIPQCQKHILESGQIQNQNHFKDLVTVYCRAEVAMDSQAGSIVLQQQQSQALSNGNGNQCYASSSMLPSNSPILESDGEAKATNLIINYLPQNMTQEEVHALFSTLGEIDSCKLVRDKVTGQSLGYGFVNYVRQEDAYKAVTSLNGLRLQNKTIKVSFARPSSESIKGANLYVSGLAKTMSQLDLEALFKPFGQIITSRILSDNVTGISKGVGFVRFDRKSEAEDAIDKLNGKIPAGCTEPITVKFANSPAANAQKAQLQIAQAASALMPLALLSSISATSGRRIGAGPIHHTPQAGRFRYTPLAGAPGTTTATTATTSSPELITTQLLQMAAATGTSTSPVQLAALANSTPCGSVVGTGWCIFVYNLPPETEDAVLWQLFGPFGAVLSVKAGIIIKDFSTGKCKGYGFVTMGQYEDAVTAITSLNGTQLGNRTLQVSFKSQVVSSATRKH</sequence>
<name>A0A3P7DCJ4_WUCBA</name>
<proteinExistence type="inferred from homology"/>
<evidence type="ECO:0000256" key="5">
    <source>
        <dbReference type="SAM" id="MobiDB-lite"/>
    </source>
</evidence>
<keyword evidence="8" id="KW-1185">Reference proteome</keyword>
<evidence type="ECO:0000256" key="1">
    <source>
        <dbReference type="ARBA" id="ARBA00006266"/>
    </source>
</evidence>
<evidence type="ECO:0000313" key="8">
    <source>
        <dbReference type="Proteomes" id="UP000270924"/>
    </source>
</evidence>
<evidence type="ECO:0000313" key="7">
    <source>
        <dbReference type="EMBL" id="VDM07570.1"/>
    </source>
</evidence>
<dbReference type="PANTHER" id="PTHR10352">
    <property type="entry name" value="EUKARYOTIC TRANSLATION INITIATION FACTOR 3 SUBUNIT G"/>
    <property type="match status" value="1"/>
</dbReference>
<feature type="region of interest" description="Disordered" evidence="5">
    <location>
        <begin position="338"/>
        <end position="357"/>
    </location>
</feature>
<dbReference type="InterPro" id="IPR003954">
    <property type="entry name" value="RRM_euk-type"/>
</dbReference>
<dbReference type="PROSITE" id="PS50102">
    <property type="entry name" value="RRM"/>
    <property type="match status" value="3"/>
</dbReference>
<dbReference type="GO" id="GO:1990904">
    <property type="term" value="C:ribonucleoprotein complex"/>
    <property type="evidence" value="ECO:0007669"/>
    <property type="project" value="InterPro"/>
</dbReference>
<dbReference type="InterPro" id="IPR034775">
    <property type="entry name" value="Elav_RRM1"/>
</dbReference>
<dbReference type="SMART" id="SM00361">
    <property type="entry name" value="RRM_1"/>
    <property type="match status" value="3"/>
</dbReference>
<dbReference type="Gene3D" id="3.30.70.330">
    <property type="match status" value="3"/>
</dbReference>
<gene>
    <name evidence="7" type="ORF">WBA_LOCUS956</name>
</gene>
<evidence type="ECO:0000259" key="6">
    <source>
        <dbReference type="PROSITE" id="PS50102"/>
    </source>
</evidence>
<dbReference type="InterPro" id="IPR035979">
    <property type="entry name" value="RBD_domain_sf"/>
</dbReference>
<dbReference type="OMA" id="YNQRRED"/>
<dbReference type="InParanoid" id="A0A3P7DCJ4"/>
<dbReference type="NCBIfam" id="TIGR01661">
    <property type="entry name" value="ELAV_HUD_SF"/>
    <property type="match status" value="1"/>
</dbReference>
<keyword evidence="3 4" id="KW-0694">RNA-binding</keyword>
<feature type="domain" description="RRM" evidence="6">
    <location>
        <begin position="414"/>
        <end position="495"/>
    </location>
</feature>
<organism evidence="7 8">
    <name type="scientific">Wuchereria bancrofti</name>
    <dbReference type="NCBI Taxonomy" id="6293"/>
    <lineage>
        <taxon>Eukaryota</taxon>
        <taxon>Metazoa</taxon>
        <taxon>Ecdysozoa</taxon>
        <taxon>Nematoda</taxon>
        <taxon>Chromadorea</taxon>
        <taxon>Rhabditida</taxon>
        <taxon>Spirurina</taxon>
        <taxon>Spiruromorpha</taxon>
        <taxon>Filarioidea</taxon>
        <taxon>Onchocercidae</taxon>
        <taxon>Wuchereria</taxon>
    </lineage>
</organism>
<dbReference type="EMBL" id="UYWW01000167">
    <property type="protein sequence ID" value="VDM07570.1"/>
    <property type="molecule type" value="Genomic_DNA"/>
</dbReference>
<dbReference type="InterPro" id="IPR006548">
    <property type="entry name" value="ELAD_HU_SF"/>
</dbReference>
<dbReference type="InterPro" id="IPR002343">
    <property type="entry name" value="Hud_Sxl_RNA"/>
</dbReference>
<dbReference type="FunFam" id="3.30.70.330:FF:000205">
    <property type="entry name" value="Sex lethal, isoform B"/>
    <property type="match status" value="1"/>
</dbReference>
<dbReference type="FunFam" id="3.30.70.330:FF:000480">
    <property type="entry name" value="Fne, isoform A"/>
    <property type="match status" value="1"/>
</dbReference>
<dbReference type="SUPFAM" id="SSF54928">
    <property type="entry name" value="RNA-binding domain, RBD"/>
    <property type="match status" value="2"/>
</dbReference>
<dbReference type="OrthoDB" id="5916671at2759"/>
<dbReference type="AlphaFoldDB" id="A0A3P7DCJ4"/>
<protein>
    <recommendedName>
        <fullName evidence="6">RRM domain-containing protein</fullName>
    </recommendedName>
</protein>
<keyword evidence="2" id="KW-0677">Repeat</keyword>
<dbReference type="CDD" id="cd12377">
    <property type="entry name" value="RRM3_Hu"/>
    <property type="match status" value="1"/>
</dbReference>
<dbReference type="InterPro" id="IPR012677">
    <property type="entry name" value="Nucleotide-bd_a/b_plait_sf"/>
</dbReference>
<reference evidence="7 8" key="1">
    <citation type="submission" date="2018-11" db="EMBL/GenBank/DDBJ databases">
        <authorList>
            <consortium name="Pathogen Informatics"/>
        </authorList>
    </citation>
    <scope>NUCLEOTIDE SEQUENCE [LARGE SCALE GENOMIC DNA]</scope>
</reference>
<accession>A0A3P7DCJ4</accession>
<dbReference type="GO" id="GO:0050686">
    <property type="term" value="P:negative regulation of mRNA processing"/>
    <property type="evidence" value="ECO:0007669"/>
    <property type="project" value="UniProtKB-ARBA"/>
</dbReference>
<dbReference type="SMART" id="SM00360">
    <property type="entry name" value="RRM"/>
    <property type="match status" value="3"/>
</dbReference>
<evidence type="ECO:0000256" key="2">
    <source>
        <dbReference type="ARBA" id="ARBA00022737"/>
    </source>
</evidence>
<dbReference type="GO" id="GO:0005634">
    <property type="term" value="C:nucleus"/>
    <property type="evidence" value="ECO:0007669"/>
    <property type="project" value="UniProtKB-ARBA"/>
</dbReference>
<comment type="similarity">
    <text evidence="1">Belongs to the RRM elav family.</text>
</comment>
<feature type="domain" description="RRM" evidence="6">
    <location>
        <begin position="136"/>
        <end position="214"/>
    </location>
</feature>
<dbReference type="CDD" id="cd12650">
    <property type="entry name" value="RRM1_Hu"/>
    <property type="match status" value="1"/>
</dbReference>
<dbReference type="PRINTS" id="PR00961">
    <property type="entry name" value="HUDSXLRNA"/>
</dbReference>
<dbReference type="CDD" id="cd12652">
    <property type="entry name" value="RRM2_Hu"/>
    <property type="match status" value="1"/>
</dbReference>
<dbReference type="Proteomes" id="UP000270924">
    <property type="component" value="Unassembled WGS sequence"/>
</dbReference>
<feature type="domain" description="RRM" evidence="6">
    <location>
        <begin position="222"/>
        <end position="302"/>
    </location>
</feature>
<dbReference type="InterPro" id="IPR000504">
    <property type="entry name" value="RRM_dom"/>
</dbReference>
<dbReference type="Pfam" id="PF00076">
    <property type="entry name" value="RRM_1"/>
    <property type="match status" value="3"/>
</dbReference>
<dbReference type="GO" id="GO:0008266">
    <property type="term" value="F:poly(U) RNA binding"/>
    <property type="evidence" value="ECO:0007669"/>
    <property type="project" value="UniProtKB-ARBA"/>
</dbReference>